<dbReference type="GO" id="GO:0006281">
    <property type="term" value="P:DNA repair"/>
    <property type="evidence" value="ECO:0007669"/>
    <property type="project" value="TreeGrafter"/>
</dbReference>
<dbReference type="STRING" id="230819.A0A5C3KYU4"/>
<proteinExistence type="predicted"/>
<dbReference type="AlphaFoldDB" id="A0A5C3KYU4"/>
<sequence>MDSVSEAAQKVDEAFSSEAVVAPAENTNLNPATLETFQHDGQVVLILCGLVASGKSTFAESLQAHFPHFRRCNQDDLGDRRSVEKLVRQSLSQGLSVCVDRTNFNVSQRFHWIKIAREFPGISIWVIVLDTPYEVRFSKPPWMCRSWSTDTVLIHYLPPKSQVCAARLQHRTGHPTITSPEQGLSILSRFSADFEPPESHEGYHRIIHLRPGDHSSPEYTRSDVLAILQRVRDSEPVVASRNPFPNYHSSGNSSSRGAWNHQNRATGQSFPYRGRRGSAGPNTHNNHILNPGGHNLNNTIATGLSTSFRGWGAPPFRGGARGTSTPARGRGAQQGTNYYRGDQWRRPNVNSNSDSAGGGGGG</sequence>
<keyword evidence="3" id="KW-1185">Reference proteome</keyword>
<dbReference type="PANTHER" id="PTHR12083">
    <property type="entry name" value="BIFUNCTIONAL POLYNUCLEOTIDE PHOSPHATASE/KINASE"/>
    <property type="match status" value="1"/>
</dbReference>
<dbReference type="EMBL" id="ML210184">
    <property type="protein sequence ID" value="TFK25592.1"/>
    <property type="molecule type" value="Genomic_DNA"/>
</dbReference>
<feature type="region of interest" description="Disordered" evidence="1">
    <location>
        <begin position="311"/>
        <end position="362"/>
    </location>
</feature>
<dbReference type="GO" id="GO:0003690">
    <property type="term" value="F:double-stranded DNA binding"/>
    <property type="evidence" value="ECO:0007669"/>
    <property type="project" value="TreeGrafter"/>
</dbReference>
<evidence type="ECO:0000256" key="1">
    <source>
        <dbReference type="SAM" id="MobiDB-lite"/>
    </source>
</evidence>
<protein>
    <recommendedName>
        <fullName evidence="4">P-loop containing nucleoside triphosphate hydrolase protein</fullName>
    </recommendedName>
</protein>
<evidence type="ECO:0008006" key="4">
    <source>
        <dbReference type="Google" id="ProtNLM"/>
    </source>
</evidence>
<name>A0A5C3KYU4_COPMA</name>
<evidence type="ECO:0000313" key="3">
    <source>
        <dbReference type="Proteomes" id="UP000307440"/>
    </source>
</evidence>
<dbReference type="OrthoDB" id="3512845at2759"/>
<dbReference type="Pfam" id="PF13671">
    <property type="entry name" value="AAA_33"/>
    <property type="match status" value="1"/>
</dbReference>
<dbReference type="PANTHER" id="PTHR12083:SF9">
    <property type="entry name" value="BIFUNCTIONAL POLYNUCLEOTIDE PHOSPHATASE_KINASE"/>
    <property type="match status" value="1"/>
</dbReference>
<evidence type="ECO:0000313" key="2">
    <source>
        <dbReference type="EMBL" id="TFK25592.1"/>
    </source>
</evidence>
<organism evidence="2 3">
    <name type="scientific">Coprinopsis marcescibilis</name>
    <name type="common">Agaric fungus</name>
    <name type="synonym">Psathyrella marcescibilis</name>
    <dbReference type="NCBI Taxonomy" id="230819"/>
    <lineage>
        <taxon>Eukaryota</taxon>
        <taxon>Fungi</taxon>
        <taxon>Dikarya</taxon>
        <taxon>Basidiomycota</taxon>
        <taxon>Agaricomycotina</taxon>
        <taxon>Agaricomycetes</taxon>
        <taxon>Agaricomycetidae</taxon>
        <taxon>Agaricales</taxon>
        <taxon>Agaricineae</taxon>
        <taxon>Psathyrellaceae</taxon>
        <taxon>Coprinopsis</taxon>
    </lineage>
</organism>
<dbReference type="InterPro" id="IPR027417">
    <property type="entry name" value="P-loop_NTPase"/>
</dbReference>
<dbReference type="SUPFAM" id="SSF52540">
    <property type="entry name" value="P-loop containing nucleoside triphosphate hydrolases"/>
    <property type="match status" value="1"/>
</dbReference>
<reference evidence="2 3" key="1">
    <citation type="journal article" date="2019" name="Nat. Ecol. Evol.">
        <title>Megaphylogeny resolves global patterns of mushroom evolution.</title>
        <authorList>
            <person name="Varga T."/>
            <person name="Krizsan K."/>
            <person name="Foldi C."/>
            <person name="Dima B."/>
            <person name="Sanchez-Garcia M."/>
            <person name="Sanchez-Ramirez S."/>
            <person name="Szollosi G.J."/>
            <person name="Szarkandi J.G."/>
            <person name="Papp V."/>
            <person name="Albert L."/>
            <person name="Andreopoulos W."/>
            <person name="Angelini C."/>
            <person name="Antonin V."/>
            <person name="Barry K.W."/>
            <person name="Bougher N.L."/>
            <person name="Buchanan P."/>
            <person name="Buyck B."/>
            <person name="Bense V."/>
            <person name="Catcheside P."/>
            <person name="Chovatia M."/>
            <person name="Cooper J."/>
            <person name="Damon W."/>
            <person name="Desjardin D."/>
            <person name="Finy P."/>
            <person name="Geml J."/>
            <person name="Haridas S."/>
            <person name="Hughes K."/>
            <person name="Justo A."/>
            <person name="Karasinski D."/>
            <person name="Kautmanova I."/>
            <person name="Kiss B."/>
            <person name="Kocsube S."/>
            <person name="Kotiranta H."/>
            <person name="LaButti K.M."/>
            <person name="Lechner B.E."/>
            <person name="Liimatainen K."/>
            <person name="Lipzen A."/>
            <person name="Lukacs Z."/>
            <person name="Mihaltcheva S."/>
            <person name="Morgado L.N."/>
            <person name="Niskanen T."/>
            <person name="Noordeloos M.E."/>
            <person name="Ohm R.A."/>
            <person name="Ortiz-Santana B."/>
            <person name="Ovrebo C."/>
            <person name="Racz N."/>
            <person name="Riley R."/>
            <person name="Savchenko A."/>
            <person name="Shiryaev A."/>
            <person name="Soop K."/>
            <person name="Spirin V."/>
            <person name="Szebenyi C."/>
            <person name="Tomsovsky M."/>
            <person name="Tulloss R.E."/>
            <person name="Uehling J."/>
            <person name="Grigoriev I.V."/>
            <person name="Vagvolgyi C."/>
            <person name="Papp T."/>
            <person name="Martin F.M."/>
            <person name="Miettinen O."/>
            <person name="Hibbett D.S."/>
            <person name="Nagy L.G."/>
        </authorList>
    </citation>
    <scope>NUCLEOTIDE SEQUENCE [LARGE SCALE GENOMIC DNA]</scope>
    <source>
        <strain evidence="2 3">CBS 121175</strain>
    </source>
</reference>
<feature type="region of interest" description="Disordered" evidence="1">
    <location>
        <begin position="237"/>
        <end position="294"/>
    </location>
</feature>
<accession>A0A5C3KYU4</accession>
<dbReference type="Gene3D" id="3.40.50.300">
    <property type="entry name" value="P-loop containing nucleotide triphosphate hydrolases"/>
    <property type="match status" value="1"/>
</dbReference>
<dbReference type="GO" id="GO:0046403">
    <property type="term" value="F:polynucleotide 3'-phosphatase activity"/>
    <property type="evidence" value="ECO:0007669"/>
    <property type="project" value="TreeGrafter"/>
</dbReference>
<dbReference type="GO" id="GO:0046404">
    <property type="term" value="F:ATP-dependent polydeoxyribonucleotide 5'-hydroxyl-kinase activity"/>
    <property type="evidence" value="ECO:0007669"/>
    <property type="project" value="TreeGrafter"/>
</dbReference>
<feature type="compositionally biased region" description="Polar residues" evidence="1">
    <location>
        <begin position="247"/>
        <end position="269"/>
    </location>
</feature>
<gene>
    <name evidence="2" type="ORF">FA15DRAFT_339543</name>
</gene>
<dbReference type="Proteomes" id="UP000307440">
    <property type="component" value="Unassembled WGS sequence"/>
</dbReference>